<evidence type="ECO:0000313" key="3">
    <source>
        <dbReference type="Proteomes" id="UP000249638"/>
    </source>
</evidence>
<evidence type="ECO:0000313" key="2">
    <source>
        <dbReference type="EMBL" id="PZX32053.1"/>
    </source>
</evidence>
<dbReference type="Proteomes" id="UP000249638">
    <property type="component" value="Unassembled WGS sequence"/>
</dbReference>
<accession>A0A2W7P9I7</accession>
<keyword evidence="3" id="KW-1185">Reference proteome</keyword>
<feature type="compositionally biased region" description="Basic and acidic residues" evidence="1">
    <location>
        <begin position="82"/>
        <end position="98"/>
    </location>
</feature>
<comment type="caution">
    <text evidence="2">The sequence shown here is derived from an EMBL/GenBank/DDBJ whole genome shotgun (WGS) entry which is preliminary data.</text>
</comment>
<reference evidence="2" key="1">
    <citation type="submission" date="2018-06" db="EMBL/GenBank/DDBJ databases">
        <title>Genomic Encyclopedia of Type Strains, Phase IV (KMG-V): Genome sequencing to study the core and pangenomes of soil and plant-associated prokaryotes.</title>
        <authorList>
            <person name="Whitman W."/>
        </authorList>
    </citation>
    <scope>NUCLEOTIDE SEQUENCE [LARGE SCALE GENOMIC DNA]</scope>
    <source>
        <strain evidence="2">MLR2-44</strain>
    </source>
</reference>
<feature type="region of interest" description="Disordered" evidence="1">
    <location>
        <begin position="35"/>
        <end position="104"/>
    </location>
</feature>
<dbReference type="EMBL" id="QKZN01000002">
    <property type="protein sequence ID" value="PZX32053.1"/>
    <property type="molecule type" value="Genomic_DNA"/>
</dbReference>
<protein>
    <submittedName>
        <fullName evidence="2">Uncharacterized protein</fullName>
    </submittedName>
</protein>
<proteinExistence type="predicted"/>
<name>A0A2W7P9I7_9BURK</name>
<feature type="compositionally biased region" description="Basic and acidic residues" evidence="1">
    <location>
        <begin position="52"/>
        <end position="63"/>
    </location>
</feature>
<gene>
    <name evidence="2" type="ORF">C7416_102213</name>
</gene>
<evidence type="ECO:0000256" key="1">
    <source>
        <dbReference type="SAM" id="MobiDB-lite"/>
    </source>
</evidence>
<dbReference type="AlphaFoldDB" id="A0A2W7P9I7"/>
<sequence length="104" mass="10604">MKIKFIGKDPRAGMVAQMDSSRGQELIDAGCAVQIGENEGATSDSAPSGEGGKADTKPTREDSDNALASLPAESTEAVAEVTNEKPAAEEKPAGETKARKGKGG</sequence>
<organism evidence="2 3">
    <name type="scientific">Cupriavidus phytorum</name>
    <dbReference type="NCBI Taxonomy" id="3024399"/>
    <lineage>
        <taxon>Bacteria</taxon>
        <taxon>Pseudomonadati</taxon>
        <taxon>Pseudomonadota</taxon>
        <taxon>Betaproteobacteria</taxon>
        <taxon>Burkholderiales</taxon>
        <taxon>Burkholderiaceae</taxon>
        <taxon>Cupriavidus</taxon>
    </lineage>
</organism>